<evidence type="ECO:0000313" key="2">
    <source>
        <dbReference type="Proteomes" id="UP001228044"/>
    </source>
</evidence>
<organism evidence="1 2">
    <name type="scientific">Roseateles violae</name>
    <dbReference type="NCBI Taxonomy" id="3058042"/>
    <lineage>
        <taxon>Bacteria</taxon>
        <taxon>Pseudomonadati</taxon>
        <taxon>Pseudomonadota</taxon>
        <taxon>Betaproteobacteria</taxon>
        <taxon>Burkholderiales</taxon>
        <taxon>Sphaerotilaceae</taxon>
        <taxon>Roseateles</taxon>
    </lineage>
</organism>
<evidence type="ECO:0008006" key="3">
    <source>
        <dbReference type="Google" id="ProtNLM"/>
    </source>
</evidence>
<sequence length="409" mass="46699">MDVAWKNGFDIPVVLDRLFSLSKEHHIHSLDADSLVIFTVLRSMLNFPQDFSSETRLELVSKGCEAAVKAKAKDPEAFIRHVRAAVKVYGKRSLVTHVMYTSITVTSDSLLTSTMVGDVSIKFLKAMPKVVKAQRQRFFDRNGHWLAVAHEPKMKAVRAEVEARSMEDAAEKCLAAVDLLRGIWNFLKTPPWRITFGGPRKPINAVFLGPIHTFHNSAGELESEQFWYEPSLQRDTPLLQLDAKAAETLKTGAKIRAMLRKHAYRDAMESAFVRYARAMDSIDLDMTIQKLWSLLEFLTDTGMASYDKTIRRVRFLSGDERFTGQVLEHLRRYRNRSVHGGHSEGDVESEVYQVKRYVDAMIRYHLVNQFKFSSMAQACEMLDLPPDETQLKSKLGVTLNAMKFRKVPR</sequence>
<accession>A0ABT8E033</accession>
<dbReference type="Proteomes" id="UP001228044">
    <property type="component" value="Unassembled WGS sequence"/>
</dbReference>
<gene>
    <name evidence="1" type="ORF">QWJ38_23310</name>
</gene>
<proteinExistence type="predicted"/>
<keyword evidence="2" id="KW-1185">Reference proteome</keyword>
<dbReference type="EMBL" id="JAUHHC010000008">
    <property type="protein sequence ID" value="MDN3923226.1"/>
    <property type="molecule type" value="Genomic_DNA"/>
</dbReference>
<comment type="caution">
    <text evidence="1">The sequence shown here is derived from an EMBL/GenBank/DDBJ whole genome shotgun (WGS) entry which is preliminary data.</text>
</comment>
<protein>
    <recommendedName>
        <fullName evidence="3">Apea-like HEPN domain-containing protein</fullName>
    </recommendedName>
</protein>
<name>A0ABT8E033_9BURK</name>
<reference evidence="1 2" key="1">
    <citation type="submission" date="2023-06" db="EMBL/GenBank/DDBJ databases">
        <title>Pelomonas sp. PFR6 16S ribosomal RNA gene Genome sequencing and assembly.</title>
        <authorList>
            <person name="Woo H."/>
        </authorList>
    </citation>
    <scope>NUCLEOTIDE SEQUENCE [LARGE SCALE GENOMIC DNA]</scope>
    <source>
        <strain evidence="1 2">PFR6</strain>
    </source>
</reference>
<evidence type="ECO:0000313" key="1">
    <source>
        <dbReference type="EMBL" id="MDN3923226.1"/>
    </source>
</evidence>
<dbReference type="RefSeq" id="WP_290361536.1">
    <property type="nucleotide sequence ID" value="NZ_JAUHHC010000008.1"/>
</dbReference>